<organism evidence="2 3">
    <name type="scientific">Purpureocillium lilacinum</name>
    <name type="common">Paecilomyces lilacinus</name>
    <dbReference type="NCBI Taxonomy" id="33203"/>
    <lineage>
        <taxon>Eukaryota</taxon>
        <taxon>Fungi</taxon>
        <taxon>Dikarya</taxon>
        <taxon>Ascomycota</taxon>
        <taxon>Pezizomycotina</taxon>
        <taxon>Sordariomycetes</taxon>
        <taxon>Hypocreomycetidae</taxon>
        <taxon>Hypocreales</taxon>
        <taxon>Ophiocordycipitaceae</taxon>
        <taxon>Purpureocillium</taxon>
    </lineage>
</organism>
<evidence type="ECO:0000313" key="2">
    <source>
        <dbReference type="EMBL" id="PWI64360.1"/>
    </source>
</evidence>
<gene>
    <name evidence="2" type="ORF">PCL_10529</name>
</gene>
<reference evidence="2 3" key="1">
    <citation type="journal article" date="2016" name="Front. Microbiol.">
        <title>Genome and transcriptome sequences reveal the specific parasitism of the nematophagous Purpureocillium lilacinum 36-1.</title>
        <authorList>
            <person name="Xie J."/>
            <person name="Li S."/>
            <person name="Mo C."/>
            <person name="Xiao X."/>
            <person name="Peng D."/>
            <person name="Wang G."/>
            <person name="Xiao Y."/>
        </authorList>
    </citation>
    <scope>NUCLEOTIDE SEQUENCE [LARGE SCALE GENOMIC DNA]</scope>
    <source>
        <strain evidence="2 3">36-1</strain>
    </source>
</reference>
<dbReference type="PANTHER" id="PTHR38111:SF6">
    <property type="entry name" value="FINGER DOMAIN PROTEIN, PUTATIVE (AFU_ORTHOLOGUE AFUA_8G01940)-RELATED"/>
    <property type="match status" value="1"/>
</dbReference>
<dbReference type="PANTHER" id="PTHR38111">
    <property type="entry name" value="ZN(2)-C6 FUNGAL-TYPE DOMAIN-CONTAINING PROTEIN-RELATED"/>
    <property type="match status" value="1"/>
</dbReference>
<sequence length="513" mass="57873">MRPKLPLRNSRSRAKDGPAFVFVEIAAGADKNDSRAVVRRQAARCGRTRREDESASQKNIASLPDSCELMITGKGAPSVTSSSKNRTGMWKNNTVRNVSSPGLMLQPLSSGYEAFRLRYNFDITDLTSFTDVDLATSAYQLLRDEPNHFGSLLRRRYPSFLACLPSRYGSVTCLDDAMHCVAARASQICGVPVQTLTPSFLYGKALHSLQMAIKNGSDCTNSDIYCVTRLMVLYQSIGPPDTTHLVYHHRAGIKLVGLREPECYASRFECLLLKSQGPSIVVDEIYRNESSMFEVQEWQHVFQRASALESDTDCRLWWKLFGTTCYLPGILKDLRVLLGGAPHQSGHSARSAAILERARRVHKALHNDHVIYQHVAPHPPSLFNLPVSIESPDRIRLRVFFLCTVMYICRVLATVSPRKIDRAACETDAQTFACQTLLMEEVAAKRDPAMAWHLRQRNGLAQSITQTREEWFSDKEHGMPRNKLKRFLAQRWLTWENAWRDRVLAQELGGDGV</sequence>
<comment type="caution">
    <text evidence="2">The sequence shown here is derived from an EMBL/GenBank/DDBJ whole genome shotgun (WGS) entry which is preliminary data.</text>
</comment>
<accession>A0A2U3DQ29</accession>
<evidence type="ECO:0000313" key="3">
    <source>
        <dbReference type="Proteomes" id="UP000245956"/>
    </source>
</evidence>
<feature type="compositionally biased region" description="Polar residues" evidence="1">
    <location>
        <begin position="78"/>
        <end position="93"/>
    </location>
</feature>
<dbReference type="InterPro" id="IPR053178">
    <property type="entry name" value="Osmoadaptation_assoc"/>
</dbReference>
<name>A0A2U3DQ29_PURLI</name>
<feature type="region of interest" description="Disordered" evidence="1">
    <location>
        <begin position="74"/>
        <end position="93"/>
    </location>
</feature>
<protein>
    <submittedName>
        <fullName evidence="2">Uncharacterized protein</fullName>
    </submittedName>
</protein>
<dbReference type="EMBL" id="LCWV01000068">
    <property type="protein sequence ID" value="PWI64360.1"/>
    <property type="molecule type" value="Genomic_DNA"/>
</dbReference>
<evidence type="ECO:0000256" key="1">
    <source>
        <dbReference type="SAM" id="MobiDB-lite"/>
    </source>
</evidence>
<dbReference type="Proteomes" id="UP000245956">
    <property type="component" value="Unassembled WGS sequence"/>
</dbReference>
<dbReference type="AlphaFoldDB" id="A0A2U3DQ29"/>
<proteinExistence type="predicted"/>